<organism evidence="5 6">
    <name type="scientific">Schaalia canis</name>
    <dbReference type="NCBI Taxonomy" id="100469"/>
    <lineage>
        <taxon>Bacteria</taxon>
        <taxon>Bacillati</taxon>
        <taxon>Actinomycetota</taxon>
        <taxon>Actinomycetes</taxon>
        <taxon>Actinomycetales</taxon>
        <taxon>Actinomycetaceae</taxon>
        <taxon>Schaalia</taxon>
    </lineage>
</organism>
<comment type="similarity">
    <text evidence="1">Belongs to the glycosyl hydrolase 13 family.</text>
</comment>
<dbReference type="Gene3D" id="3.20.20.80">
    <property type="entry name" value="Glycosidases"/>
    <property type="match status" value="1"/>
</dbReference>
<dbReference type="Pfam" id="PF00128">
    <property type="entry name" value="Alpha-amylase"/>
    <property type="match status" value="1"/>
</dbReference>
<protein>
    <submittedName>
        <fullName evidence="5">Alpha-glucosidase</fullName>
    </submittedName>
</protein>
<dbReference type="OrthoDB" id="9043248at2"/>
<keyword evidence="6" id="KW-1185">Reference proteome</keyword>
<keyword evidence="2" id="KW-0378">Hydrolase</keyword>
<evidence type="ECO:0000256" key="2">
    <source>
        <dbReference type="ARBA" id="ARBA00022801"/>
    </source>
</evidence>
<gene>
    <name evidence="5" type="ORF">EII11_00675</name>
</gene>
<dbReference type="SUPFAM" id="SSF51011">
    <property type="entry name" value="Glycosyl hydrolase domain"/>
    <property type="match status" value="1"/>
</dbReference>
<evidence type="ECO:0000313" key="5">
    <source>
        <dbReference type="EMBL" id="RRC96218.1"/>
    </source>
</evidence>
<dbReference type="PANTHER" id="PTHR10357">
    <property type="entry name" value="ALPHA-AMYLASE FAMILY MEMBER"/>
    <property type="match status" value="1"/>
</dbReference>
<dbReference type="Proteomes" id="UP000280444">
    <property type="component" value="Unassembled WGS sequence"/>
</dbReference>
<evidence type="ECO:0000313" key="6">
    <source>
        <dbReference type="Proteomes" id="UP000280444"/>
    </source>
</evidence>
<comment type="caution">
    <text evidence="5">The sequence shown here is derived from an EMBL/GenBank/DDBJ whole genome shotgun (WGS) entry which is preliminary data.</text>
</comment>
<dbReference type="InterPro" id="IPR017853">
    <property type="entry name" value="GH"/>
</dbReference>
<proteinExistence type="inferred from homology"/>
<dbReference type="InterPro" id="IPR013780">
    <property type="entry name" value="Glyco_hydro_b"/>
</dbReference>
<evidence type="ECO:0000256" key="1">
    <source>
        <dbReference type="ARBA" id="ARBA00008061"/>
    </source>
</evidence>
<sequence length="567" mass="65702">MTLAHSSATPWWKDSTVYQVYPRSFQDTNGDGIGDIPGITRRVPYLADLGVEIVWLSPVYRSPMRDNGYDIADYDAIDPMFGSMDDIDELISALHARGMKLVMDLVVNHTSSDHPWFIESQDPSSPKRDWYIWRAARSECQPDENAGPGQWRGDEPNQWRSAFSGPVWSWHNESQSYYMHLFAPEQPDLNWENPEVRQAIYAMMRRWCDRGVDGFRMDVINLISKPDNLYEDGPGGLDRAMFGPRFHDYMQEMHREVFDAYPDCVFFTVGEAPGATPDQASLTSHPERRELDMVFQFEHMGLDSRDGDKFHPRALHLPDMKRNLAHWTRSLHNRGWNSLYLSNHDQPRPVSRYGNDLTYRHESACAWGAMLHAHQGTPFVYQGEELGMGNFPWQDLHQFNDLETLNYWRECVELGGQQPDQVWPGIVAMSRDNARTPLQWDDSDHGGFTTGTPWLPVHPAYTHVNAAQQTADPSSTFSFYQRMIALRKEHPILVDGTFMLLHEDDQRLWWVRREWDGHVLEALANMSDEAYEIECPEGEILLSNYPDAHEQRDSGVLRPWETLWILR</sequence>
<dbReference type="NCBIfam" id="NF008183">
    <property type="entry name" value="PRK10933.1"/>
    <property type="match status" value="1"/>
</dbReference>
<dbReference type="RefSeq" id="WP_124867583.1">
    <property type="nucleotide sequence ID" value="NZ_RQZF01000001.1"/>
</dbReference>
<dbReference type="PANTHER" id="PTHR10357:SF179">
    <property type="entry name" value="NEUTRAL AND BASIC AMINO ACID TRANSPORT PROTEIN RBAT"/>
    <property type="match status" value="1"/>
</dbReference>
<dbReference type="SMART" id="SM00642">
    <property type="entry name" value="Aamy"/>
    <property type="match status" value="1"/>
</dbReference>
<evidence type="ECO:0000256" key="3">
    <source>
        <dbReference type="ARBA" id="ARBA00023295"/>
    </source>
</evidence>
<dbReference type="GO" id="GO:0009313">
    <property type="term" value="P:oligosaccharide catabolic process"/>
    <property type="evidence" value="ECO:0007669"/>
    <property type="project" value="TreeGrafter"/>
</dbReference>
<keyword evidence="3" id="KW-0326">Glycosidase</keyword>
<dbReference type="Gene3D" id="3.90.400.10">
    <property type="entry name" value="Oligo-1,6-glucosidase, Domain 2"/>
    <property type="match status" value="1"/>
</dbReference>
<reference evidence="5 6" key="1">
    <citation type="submission" date="2018-11" db="EMBL/GenBank/DDBJ databases">
        <title>Genomes From Bacteria Associated with the Canine Oral Cavity: a Test Case for Automated Genome-Based Taxonomic Assignment.</title>
        <authorList>
            <person name="Coil D.A."/>
            <person name="Jospin G."/>
            <person name="Darling A.E."/>
            <person name="Wallis C."/>
            <person name="Davis I.J."/>
            <person name="Harris S."/>
            <person name="Eisen J.A."/>
            <person name="Holcombe L.J."/>
            <person name="O'Flynn C."/>
        </authorList>
    </citation>
    <scope>NUCLEOTIDE SEQUENCE [LARGE SCALE GENOMIC DNA]</scope>
    <source>
        <strain evidence="5 6">OH770</strain>
    </source>
</reference>
<dbReference type="EMBL" id="RQZF01000001">
    <property type="protein sequence ID" value="RRC96218.1"/>
    <property type="molecule type" value="Genomic_DNA"/>
</dbReference>
<feature type="domain" description="Glycosyl hydrolase family 13 catalytic" evidence="4">
    <location>
        <begin position="19"/>
        <end position="435"/>
    </location>
</feature>
<dbReference type="GO" id="GO:0004556">
    <property type="term" value="F:alpha-amylase activity"/>
    <property type="evidence" value="ECO:0007669"/>
    <property type="project" value="TreeGrafter"/>
</dbReference>
<dbReference type="CDD" id="cd11333">
    <property type="entry name" value="AmyAc_SI_OligoGlu_DGase"/>
    <property type="match status" value="1"/>
</dbReference>
<name>A0A3P1SGE2_9ACTO</name>
<accession>A0A3P1SGE2</accession>
<dbReference type="SUPFAM" id="SSF51445">
    <property type="entry name" value="(Trans)glycosidases"/>
    <property type="match status" value="1"/>
</dbReference>
<dbReference type="InterPro" id="IPR045857">
    <property type="entry name" value="O16G_dom_2"/>
</dbReference>
<dbReference type="AlphaFoldDB" id="A0A3P1SGE2"/>
<dbReference type="FunFam" id="3.20.20.80:FF:000064">
    <property type="entry name" value="Oligo-1,6-glucosidase"/>
    <property type="match status" value="1"/>
</dbReference>
<evidence type="ECO:0000259" key="4">
    <source>
        <dbReference type="SMART" id="SM00642"/>
    </source>
</evidence>
<dbReference type="Gene3D" id="2.60.40.1180">
    <property type="entry name" value="Golgi alpha-mannosidase II"/>
    <property type="match status" value="1"/>
</dbReference>
<dbReference type="InterPro" id="IPR006047">
    <property type="entry name" value="GH13_cat_dom"/>
</dbReference>